<name>A0ABT0U5R0_9BACT</name>
<gene>
    <name evidence="2" type="ORF">NB063_14795</name>
</gene>
<organism evidence="2 3">
    <name type="scientific">Aporhodopirellula aestuarii</name>
    <dbReference type="NCBI Taxonomy" id="2950107"/>
    <lineage>
        <taxon>Bacteria</taxon>
        <taxon>Pseudomonadati</taxon>
        <taxon>Planctomycetota</taxon>
        <taxon>Planctomycetia</taxon>
        <taxon>Pirellulales</taxon>
        <taxon>Pirellulaceae</taxon>
        <taxon>Aporhodopirellula</taxon>
    </lineage>
</organism>
<comment type="caution">
    <text evidence="2">The sequence shown here is derived from an EMBL/GenBank/DDBJ whole genome shotgun (WGS) entry which is preliminary data.</text>
</comment>
<sequence>MLFDDFAPDADFLSPNFGFAEHDPFAADTQGWRQQTTSYTCAVVSQQMILEQFGVIISEADLVYEATSAGFLTNSGTRMDDLGRLLEGHGVATHESIGVDNLLNDLAHGRKVIVAVDGGELWGTDSVLEDRFQGQTPDHAVVINGLDMSDPSNPIAVINDPGHPEGAGMRVPLDRFIDAWNDSDQFYVATDNPPPALGADPVLGNGFNESDGMYMDSKFWESFREARGLAFEHFTKNVDQVSDRLMDSGGMLEGYAASVVKACSQTIQDLNDDERSSLARQI</sequence>
<dbReference type="InterPro" id="IPR039564">
    <property type="entry name" value="Peptidase_C39-like"/>
</dbReference>
<dbReference type="Gene3D" id="3.90.70.10">
    <property type="entry name" value="Cysteine proteinases"/>
    <property type="match status" value="1"/>
</dbReference>
<protein>
    <recommendedName>
        <fullName evidence="1">Peptidase C39-like domain-containing protein</fullName>
    </recommendedName>
</protein>
<dbReference type="Pfam" id="PF13529">
    <property type="entry name" value="Peptidase_C39_2"/>
    <property type="match status" value="1"/>
</dbReference>
<dbReference type="EMBL" id="JAMQBK010000039">
    <property type="protein sequence ID" value="MCM2371875.1"/>
    <property type="molecule type" value="Genomic_DNA"/>
</dbReference>
<evidence type="ECO:0000313" key="3">
    <source>
        <dbReference type="Proteomes" id="UP001202961"/>
    </source>
</evidence>
<dbReference type="RefSeq" id="WP_250929508.1">
    <property type="nucleotide sequence ID" value="NZ_JAMQBK010000039.1"/>
</dbReference>
<evidence type="ECO:0000259" key="1">
    <source>
        <dbReference type="Pfam" id="PF13529"/>
    </source>
</evidence>
<evidence type="ECO:0000313" key="2">
    <source>
        <dbReference type="EMBL" id="MCM2371875.1"/>
    </source>
</evidence>
<dbReference type="Proteomes" id="UP001202961">
    <property type="component" value="Unassembled WGS sequence"/>
</dbReference>
<feature type="domain" description="Peptidase C39-like" evidence="1">
    <location>
        <begin position="34"/>
        <end position="161"/>
    </location>
</feature>
<reference evidence="2 3" key="1">
    <citation type="journal article" date="2022" name="Syst. Appl. Microbiol.">
        <title>Rhodopirellula aestuarii sp. nov., a novel member of the genus Rhodopirellula isolated from brackish sediments collected in the Tagus River estuary, Portugal.</title>
        <authorList>
            <person name="Vitorino I.R."/>
            <person name="Klimek D."/>
            <person name="Calusinska M."/>
            <person name="Lobo-da-Cunha A."/>
            <person name="Vasconcelos V."/>
            <person name="Lage O.M."/>
        </authorList>
    </citation>
    <scope>NUCLEOTIDE SEQUENCE [LARGE SCALE GENOMIC DNA]</scope>
    <source>
        <strain evidence="2 3">ICT_H3.1</strain>
    </source>
</reference>
<keyword evidence="3" id="KW-1185">Reference proteome</keyword>
<accession>A0ABT0U5R0</accession>
<proteinExistence type="predicted"/>